<evidence type="ECO:0000313" key="3">
    <source>
        <dbReference type="EMBL" id="TWF53272.1"/>
    </source>
</evidence>
<dbReference type="Proteomes" id="UP000320653">
    <property type="component" value="Unassembled WGS sequence"/>
</dbReference>
<dbReference type="EMBL" id="VIWP01000004">
    <property type="protein sequence ID" value="TWF53272.1"/>
    <property type="molecule type" value="Genomic_DNA"/>
</dbReference>
<dbReference type="RefSeq" id="WP_186458310.1">
    <property type="nucleotide sequence ID" value="NZ_VIWP01000004.1"/>
</dbReference>
<name>A0A561QSJ0_9HYPH</name>
<feature type="domain" description="Tip attachment protein J" evidence="2">
    <location>
        <begin position="305"/>
        <end position="429"/>
    </location>
</feature>
<gene>
    <name evidence="3" type="ORF">FHW37_104549</name>
</gene>
<proteinExistence type="predicted"/>
<protein>
    <submittedName>
        <fullName evidence="3">Putative tail protein</fullName>
    </submittedName>
</protein>
<evidence type="ECO:0000313" key="4">
    <source>
        <dbReference type="Proteomes" id="UP000320653"/>
    </source>
</evidence>
<keyword evidence="1" id="KW-0732">Signal</keyword>
<organism evidence="3 4">
    <name type="scientific">Neorhizobium alkalisoli</name>
    <dbReference type="NCBI Taxonomy" id="528178"/>
    <lineage>
        <taxon>Bacteria</taxon>
        <taxon>Pseudomonadati</taxon>
        <taxon>Pseudomonadota</taxon>
        <taxon>Alphaproteobacteria</taxon>
        <taxon>Hyphomicrobiales</taxon>
        <taxon>Rhizobiaceae</taxon>
        <taxon>Rhizobium/Agrobacterium group</taxon>
        <taxon>Neorhizobium</taxon>
    </lineage>
</organism>
<accession>A0A561QSJ0</accession>
<feature type="signal peptide" evidence="1">
    <location>
        <begin position="1"/>
        <end position="22"/>
    </location>
</feature>
<dbReference type="InterPro" id="IPR032876">
    <property type="entry name" value="J_dom"/>
</dbReference>
<reference evidence="3 4" key="1">
    <citation type="submission" date="2019-06" db="EMBL/GenBank/DDBJ databases">
        <title>Sorghum-associated microbial communities from plants grown in Nebraska, USA.</title>
        <authorList>
            <person name="Schachtman D."/>
        </authorList>
    </citation>
    <scope>NUCLEOTIDE SEQUENCE [LARGE SCALE GENOMIC DNA]</scope>
    <source>
        <strain evidence="3 4">1225</strain>
    </source>
</reference>
<dbReference type="Pfam" id="PF13550">
    <property type="entry name" value="Phage-tail_3"/>
    <property type="match status" value="1"/>
</dbReference>
<keyword evidence="4" id="KW-1185">Reference proteome</keyword>
<evidence type="ECO:0000259" key="2">
    <source>
        <dbReference type="Pfam" id="PF13550"/>
    </source>
</evidence>
<evidence type="ECO:0000256" key="1">
    <source>
        <dbReference type="SAM" id="SignalP"/>
    </source>
</evidence>
<sequence>MKFTRIILLASAAYVGATPAHAEPISFAIFSALYTIGVPGAIANAISLIAVPALAVGASLLGAKSVPGIKASDAKSTFETSEAQVQEGIGRVRVGGVKAFGNSDGSTRARLICRLQGPIDAIEEYFIGGREVAVDDDGNVTSPPWSRQGGSWANWKNKIGTGNETAWGGLMSLFPTLWTTDHQVRGIFQSLILWYNPGLKETKYFTLYQGGVPDTEQTVRASLIYDPRDSSQSGTDRSTWKWSDNGILACAHVLRRDSAFLYSMFDWDLIAAEATKADALVATKTGTRKRARACGVWGWETARADVMQQLMDSVGVELRVTDAGKIWFQLIDDTHVSEIDFTPSDNYELTWRSGPEAVERPNICRITFYSAERNYDSAEIDLTGIAWASVEDEITRYGEKYLDIDLPFCPDAGQAQVIGRRKFVQARADTGVMNLDMVGLAAWGCLYGKVTLPDLGDVLPLRLEAPRVDDDQGMVEIPFSVWPALPAWNPTTMEAVAPAPIPDFGSETDLVTPAAPTAALQITYPDGSRELRISFALPSQDYDVAEANYRVYTSGLPASWQGMVEYPNANAATMAWAGGDATGRTIDARVRVFKGDDGSYFSPYLTVVPTVSVTAPAAPTVVTAVVGGTDTSATLTGTFSAPELRTAALRLQRRTRANSSAAWGSFVTISNTNVRPGQVVTIANTYTGSLGNQVEWQIQSIVSDGSAGPARTYSRTIASS</sequence>
<comment type="caution">
    <text evidence="3">The sequence shown here is derived from an EMBL/GenBank/DDBJ whole genome shotgun (WGS) entry which is preliminary data.</text>
</comment>
<feature type="chain" id="PRO_5022090115" evidence="1">
    <location>
        <begin position="23"/>
        <end position="720"/>
    </location>
</feature>
<dbReference type="AlphaFoldDB" id="A0A561QSJ0"/>